<reference evidence="1 2" key="1">
    <citation type="submission" date="2024-08" db="EMBL/GenBank/DDBJ databases">
        <title>Gnathostoma spinigerum genome.</title>
        <authorList>
            <person name="Gonzalez-Bertolin B."/>
            <person name="Monzon S."/>
            <person name="Zaballos A."/>
            <person name="Jimenez P."/>
            <person name="Dekumyoy P."/>
            <person name="Varona S."/>
            <person name="Cuesta I."/>
            <person name="Sumanam S."/>
            <person name="Adisakwattana P."/>
            <person name="Gasser R.B."/>
            <person name="Hernandez-Gonzalez A."/>
            <person name="Young N.D."/>
            <person name="Perteguer M.J."/>
        </authorList>
    </citation>
    <scope>NUCLEOTIDE SEQUENCE [LARGE SCALE GENOMIC DNA]</scope>
    <source>
        <strain evidence="1">AL3</strain>
        <tissue evidence="1">Liver</tissue>
    </source>
</reference>
<organism evidence="1 2">
    <name type="scientific">Gnathostoma spinigerum</name>
    <dbReference type="NCBI Taxonomy" id="75299"/>
    <lineage>
        <taxon>Eukaryota</taxon>
        <taxon>Metazoa</taxon>
        <taxon>Ecdysozoa</taxon>
        <taxon>Nematoda</taxon>
        <taxon>Chromadorea</taxon>
        <taxon>Rhabditida</taxon>
        <taxon>Spirurina</taxon>
        <taxon>Gnathostomatomorpha</taxon>
        <taxon>Gnathostomatoidea</taxon>
        <taxon>Gnathostomatidae</taxon>
        <taxon>Gnathostoma</taxon>
    </lineage>
</organism>
<evidence type="ECO:0000313" key="2">
    <source>
        <dbReference type="Proteomes" id="UP001608902"/>
    </source>
</evidence>
<gene>
    <name evidence="1" type="ORF">AB6A40_003949</name>
</gene>
<comment type="caution">
    <text evidence="1">The sequence shown here is derived from an EMBL/GenBank/DDBJ whole genome shotgun (WGS) entry which is preliminary data.</text>
</comment>
<sequence>MVNHDLLFLGGQTPVYWILNPESNQYELTPKAPQQANPSSPLMFVQPIIFTEREYYSLPKTIIEILTRNSILERNPTKRQYILSPEGLLALPAVEIEKLRREDLSRVPQLKNFIGRMPMYSPMQPGMPGMPGYFPMHSPGQTPYPGYGYPHLPKVVLSRPQYNDLPQPARRVVDRNNMFDLNPRTDEYELNPARFFNTPLSDLDILCSQNLSNAPRFQDFIARLPLFFPMRFGMRNCGIGFNTKVRDAPPPTPQPQPLPNLVFRRQGEYF</sequence>
<evidence type="ECO:0000313" key="1">
    <source>
        <dbReference type="EMBL" id="MFH4977240.1"/>
    </source>
</evidence>
<name>A0ABD6EB23_9BILA</name>
<keyword evidence="2" id="KW-1185">Reference proteome</keyword>
<protein>
    <submittedName>
        <fullName evidence="1">Uncharacterized protein</fullName>
    </submittedName>
</protein>
<proteinExistence type="predicted"/>
<dbReference type="AlphaFoldDB" id="A0ABD6EB23"/>
<accession>A0ABD6EB23</accession>
<dbReference type="Proteomes" id="UP001608902">
    <property type="component" value="Unassembled WGS sequence"/>
</dbReference>
<dbReference type="EMBL" id="JBGFUD010002163">
    <property type="protein sequence ID" value="MFH4977240.1"/>
    <property type="molecule type" value="Genomic_DNA"/>
</dbReference>